<dbReference type="OrthoDB" id="5175259at2"/>
<dbReference type="InterPro" id="IPR050172">
    <property type="entry name" value="SsuD_RutA_monooxygenase"/>
</dbReference>
<dbReference type="GO" id="GO:0008726">
    <property type="term" value="F:alkanesulfonate monooxygenase activity"/>
    <property type="evidence" value="ECO:0007669"/>
    <property type="project" value="TreeGrafter"/>
</dbReference>
<evidence type="ECO:0000313" key="7">
    <source>
        <dbReference type="Proteomes" id="UP000035763"/>
    </source>
</evidence>
<name>W6JT47_9MICO</name>
<sequence length="287" mass="31703">MRYAFVVPYADEPEFVELAVLGEQHGWDMVFTWEAVYRCDAWATLAAAAMRTERIRLGTLITPASRYRPWDLTQRVASVDRLSGGRVTLGVGLGALNQNWLAFEPDEPRKQRAEKLDECLDIYAGLLGGESFSYDGRHWSVRPVTELAPPPPAQRPHPPVWCVGALVPGRTRQPSLERAARWQGIFPSVAAGQDGNSGLTPDSFGEIVERLKMLREQAGLPWEGYDVVVEGDSHGDFGGVHGDTEPWERAGATWWVESWWDIPEGAEGVAEVARRVAVGPPRAAAAF</sequence>
<feature type="domain" description="Luciferase-like" evidence="5">
    <location>
        <begin position="14"/>
        <end position="163"/>
    </location>
</feature>
<dbReference type="AlphaFoldDB" id="W6JT47"/>
<proteinExistence type="predicted"/>
<accession>W6JT47</accession>
<evidence type="ECO:0000256" key="2">
    <source>
        <dbReference type="ARBA" id="ARBA00022643"/>
    </source>
</evidence>
<comment type="caution">
    <text evidence="6">The sequence shown here is derived from an EMBL/GenBank/DDBJ whole genome shotgun (WGS) entry which is preliminary data.</text>
</comment>
<keyword evidence="7" id="KW-1185">Reference proteome</keyword>
<dbReference type="PANTHER" id="PTHR42847">
    <property type="entry name" value="ALKANESULFONATE MONOOXYGENASE"/>
    <property type="match status" value="1"/>
</dbReference>
<dbReference type="PANTHER" id="PTHR42847:SF4">
    <property type="entry name" value="ALKANESULFONATE MONOOXYGENASE-RELATED"/>
    <property type="match status" value="1"/>
</dbReference>
<dbReference type="Gene3D" id="3.20.20.30">
    <property type="entry name" value="Luciferase-like domain"/>
    <property type="match status" value="1"/>
</dbReference>
<evidence type="ECO:0000256" key="3">
    <source>
        <dbReference type="ARBA" id="ARBA00023002"/>
    </source>
</evidence>
<dbReference type="RefSeq" id="WP_048693618.1">
    <property type="nucleotide sequence ID" value="NZ_HG764815.1"/>
</dbReference>
<keyword evidence="2" id="KW-0288">FMN</keyword>
<dbReference type="InterPro" id="IPR036661">
    <property type="entry name" value="Luciferase-like_sf"/>
</dbReference>
<evidence type="ECO:0000259" key="5">
    <source>
        <dbReference type="Pfam" id="PF00296"/>
    </source>
</evidence>
<evidence type="ECO:0000256" key="1">
    <source>
        <dbReference type="ARBA" id="ARBA00022630"/>
    </source>
</evidence>
<gene>
    <name evidence="6" type="ORF">BN11_120015</name>
</gene>
<dbReference type="Proteomes" id="UP000035763">
    <property type="component" value="Unassembled WGS sequence"/>
</dbReference>
<evidence type="ECO:0000256" key="4">
    <source>
        <dbReference type="ARBA" id="ARBA00023033"/>
    </source>
</evidence>
<dbReference type="InterPro" id="IPR011251">
    <property type="entry name" value="Luciferase-like_dom"/>
</dbReference>
<organism evidence="6 7">
    <name type="scientific">Nostocoides australiense Ben110</name>
    <dbReference type="NCBI Taxonomy" id="1193182"/>
    <lineage>
        <taxon>Bacteria</taxon>
        <taxon>Bacillati</taxon>
        <taxon>Actinomycetota</taxon>
        <taxon>Actinomycetes</taxon>
        <taxon>Micrococcales</taxon>
        <taxon>Intrasporangiaceae</taxon>
        <taxon>Nostocoides</taxon>
    </lineage>
</organism>
<reference evidence="6 7" key="1">
    <citation type="journal article" date="2013" name="ISME J.">
        <title>A metabolic model for members of the genus Tetrasphaera involved in enhanced biological phosphorus removal.</title>
        <authorList>
            <person name="Kristiansen R."/>
            <person name="Nguyen H.T.T."/>
            <person name="Saunders A.M."/>
            <person name="Nielsen J.L."/>
            <person name="Wimmer R."/>
            <person name="Le V.Q."/>
            <person name="McIlroy S.J."/>
            <person name="Petrovski S."/>
            <person name="Seviour R.J."/>
            <person name="Calteau A."/>
            <person name="Nielsen K.L."/>
            <person name="Nielsen P.H."/>
        </authorList>
    </citation>
    <scope>NUCLEOTIDE SEQUENCE [LARGE SCALE GENOMIC DNA]</scope>
    <source>
        <strain evidence="6 7">Ben110</strain>
    </source>
</reference>
<dbReference type="SUPFAM" id="SSF51679">
    <property type="entry name" value="Bacterial luciferase-like"/>
    <property type="match status" value="1"/>
</dbReference>
<dbReference type="EMBL" id="CAJA01000024">
    <property type="protein sequence ID" value="CCH71912.1"/>
    <property type="molecule type" value="Genomic_DNA"/>
</dbReference>
<keyword evidence="3" id="KW-0560">Oxidoreductase</keyword>
<dbReference type="Pfam" id="PF00296">
    <property type="entry name" value="Bac_luciferase"/>
    <property type="match status" value="1"/>
</dbReference>
<evidence type="ECO:0000313" key="6">
    <source>
        <dbReference type="EMBL" id="CCH71912.1"/>
    </source>
</evidence>
<keyword evidence="1" id="KW-0285">Flavoprotein</keyword>
<keyword evidence="4 6" id="KW-0503">Monooxygenase</keyword>
<protein>
    <submittedName>
        <fullName evidence="6">Luciferase-like monooxygenase</fullName>
    </submittedName>
</protein>
<dbReference type="GO" id="GO:0046306">
    <property type="term" value="P:alkanesulfonate catabolic process"/>
    <property type="evidence" value="ECO:0007669"/>
    <property type="project" value="TreeGrafter"/>
</dbReference>
<dbReference type="STRING" id="1193182.BN11_120015"/>